<organism evidence="2 3">
    <name type="scientific">Chryseobacterium taklimakanense</name>
    <dbReference type="NCBI Taxonomy" id="536441"/>
    <lineage>
        <taxon>Bacteria</taxon>
        <taxon>Pseudomonadati</taxon>
        <taxon>Bacteroidota</taxon>
        <taxon>Flavobacteriia</taxon>
        <taxon>Flavobacteriales</taxon>
        <taxon>Weeksellaceae</taxon>
        <taxon>Chryseobacterium group</taxon>
        <taxon>Chryseobacterium</taxon>
    </lineage>
</organism>
<proteinExistence type="predicted"/>
<dbReference type="SUPFAM" id="SSF53448">
    <property type="entry name" value="Nucleotide-diphospho-sugar transferases"/>
    <property type="match status" value="1"/>
</dbReference>
<accession>A0A239XPD4</accession>
<dbReference type="PANTHER" id="PTHR22916">
    <property type="entry name" value="GLYCOSYLTRANSFERASE"/>
    <property type="match status" value="1"/>
</dbReference>
<dbReference type="InterPro" id="IPR029044">
    <property type="entry name" value="Nucleotide-diphossugar_trans"/>
</dbReference>
<dbReference type="AlphaFoldDB" id="A0A239XPD4"/>
<dbReference type="InterPro" id="IPR001173">
    <property type="entry name" value="Glyco_trans_2-like"/>
</dbReference>
<dbReference type="RefSeq" id="WP_095072575.1">
    <property type="nucleotide sequence ID" value="NZ_LT906465.1"/>
</dbReference>
<dbReference type="GO" id="GO:0016758">
    <property type="term" value="F:hexosyltransferase activity"/>
    <property type="evidence" value="ECO:0007669"/>
    <property type="project" value="UniProtKB-ARBA"/>
</dbReference>
<reference evidence="2 3" key="1">
    <citation type="submission" date="2017-06" db="EMBL/GenBank/DDBJ databases">
        <authorList>
            <consortium name="Pathogen Informatics"/>
        </authorList>
    </citation>
    <scope>NUCLEOTIDE SEQUENCE [LARGE SCALE GENOMIC DNA]</scope>
    <source>
        <strain evidence="2 3">NCTC13490</strain>
    </source>
</reference>
<feature type="domain" description="Glycosyltransferase 2-like" evidence="1">
    <location>
        <begin position="4"/>
        <end position="144"/>
    </location>
</feature>
<dbReference type="EMBL" id="LT906465">
    <property type="protein sequence ID" value="SNV47943.1"/>
    <property type="molecule type" value="Genomic_DNA"/>
</dbReference>
<gene>
    <name evidence="2" type="primary">kfoC_6</name>
    <name evidence="2" type="ORF">SAMEA4412677_01830</name>
</gene>
<dbReference type="KEGG" id="ctak:4412677_01830"/>
<name>A0A239XPD4_9FLAO</name>
<dbReference type="Pfam" id="PF00535">
    <property type="entry name" value="Glycos_transf_2"/>
    <property type="match status" value="1"/>
</dbReference>
<dbReference type="PANTHER" id="PTHR22916:SF3">
    <property type="entry name" value="UDP-GLCNAC:BETAGAL BETA-1,3-N-ACETYLGLUCOSAMINYLTRANSFERASE-LIKE PROTEIN 1"/>
    <property type="match status" value="1"/>
</dbReference>
<dbReference type="Proteomes" id="UP000215196">
    <property type="component" value="Chromosome 1"/>
</dbReference>
<keyword evidence="3" id="KW-1185">Reference proteome</keyword>
<evidence type="ECO:0000313" key="3">
    <source>
        <dbReference type="Proteomes" id="UP000215196"/>
    </source>
</evidence>
<sequence>MTTSVALCTYNGEKYIAEQLDSILKQSTPVNEIVVCDDGSTDETMQILQKYHTEFPNIFKIHQNKHTLKVIKNFEKAINLCTGDIIFLSDQDDVWFPDKVRKNLMFFENNPDKDALFHNLLYYKNGPHKNTTFNHYLYSPTENKDLLGHLLIKGNVITGAALAFRKLTNLEFDATHGFLHDAQLAIYFALKDKIEVLDECLGYYRIHPQQQIGSGEDVDIYQQKVQHLLKYSDFNTKANFIRKIRESWDKDFILFERKKILSKIDNEFISIRNQYLLKLPYFKRKLLVLYWMVTKKHNISIKDLL</sequence>
<protein>
    <submittedName>
        <fullName evidence="2">Chondroitin polymerase</fullName>
    </submittedName>
</protein>
<dbReference type="Gene3D" id="3.90.550.10">
    <property type="entry name" value="Spore Coat Polysaccharide Biosynthesis Protein SpsA, Chain A"/>
    <property type="match status" value="1"/>
</dbReference>
<evidence type="ECO:0000259" key="1">
    <source>
        <dbReference type="Pfam" id="PF00535"/>
    </source>
</evidence>
<evidence type="ECO:0000313" key="2">
    <source>
        <dbReference type="EMBL" id="SNV47943.1"/>
    </source>
</evidence>